<dbReference type="Proteomes" id="UP000814176">
    <property type="component" value="Unassembled WGS sequence"/>
</dbReference>
<dbReference type="PANTHER" id="PTHR40465">
    <property type="entry name" value="CHROMOSOME 1, WHOLE GENOME SHOTGUN SEQUENCE"/>
    <property type="match status" value="1"/>
</dbReference>
<dbReference type="RefSeq" id="XP_047781367.1">
    <property type="nucleotide sequence ID" value="XM_047926636.1"/>
</dbReference>
<feature type="transmembrane region" description="Helical" evidence="1">
    <location>
        <begin position="196"/>
        <end position="216"/>
    </location>
</feature>
<keyword evidence="1" id="KW-0472">Membrane</keyword>
<feature type="transmembrane region" description="Helical" evidence="1">
    <location>
        <begin position="231"/>
        <end position="250"/>
    </location>
</feature>
<evidence type="ECO:0000313" key="3">
    <source>
        <dbReference type="EMBL" id="KAH9839717.1"/>
    </source>
</evidence>
<dbReference type="GeneID" id="72007368"/>
<name>A0ABQ8KMS2_9APHY</name>
<dbReference type="EMBL" id="JADCUA010000005">
    <property type="protein sequence ID" value="KAH9839717.1"/>
    <property type="molecule type" value="Genomic_DNA"/>
</dbReference>
<sequence length="283" mass="31783">MYIHWGIIVSSVTVLYGCTCAQTLYYCYHYPKDKMVTKVLVFVLWVLDTAKSISEAQQMWFYFVHRHAQIIAIIKMDNVSLGVEQISESNPGFSQVVSKKRHSYVFIAISVGNIYTLAGPQLKPVEDSGSSCYCCNKQLFTETSILDIVHHEHSASATELAVNIVVDIFTTTALCCALREQYTQYQRTNNVITRMVTYLMSHGIVLCIIQVITASIDLGIDVPHKTYISEIFRAILGTVYVNSLLVLLNMRAHIIEKTARTINEPEHLELGLKPGCSVSTESC</sequence>
<protein>
    <recommendedName>
        <fullName evidence="2">DUF6534 domain-containing protein</fullName>
    </recommendedName>
</protein>
<keyword evidence="1" id="KW-0812">Transmembrane</keyword>
<evidence type="ECO:0000259" key="2">
    <source>
        <dbReference type="Pfam" id="PF20152"/>
    </source>
</evidence>
<proteinExistence type="predicted"/>
<feature type="transmembrane region" description="Helical" evidence="1">
    <location>
        <begin position="6"/>
        <end position="28"/>
    </location>
</feature>
<accession>A0ABQ8KMS2</accession>
<dbReference type="PANTHER" id="PTHR40465:SF1">
    <property type="entry name" value="DUF6534 DOMAIN-CONTAINING PROTEIN"/>
    <property type="match status" value="1"/>
</dbReference>
<feature type="domain" description="DUF6534" evidence="2">
    <location>
        <begin position="164"/>
        <end position="253"/>
    </location>
</feature>
<evidence type="ECO:0000256" key="1">
    <source>
        <dbReference type="SAM" id="Phobius"/>
    </source>
</evidence>
<keyword evidence="1" id="KW-1133">Transmembrane helix</keyword>
<comment type="caution">
    <text evidence="3">The sequence shown here is derived from an EMBL/GenBank/DDBJ whole genome shotgun (WGS) entry which is preliminary data.</text>
</comment>
<dbReference type="Pfam" id="PF20152">
    <property type="entry name" value="DUF6534"/>
    <property type="match status" value="1"/>
</dbReference>
<organism evidence="3 4">
    <name type="scientific">Rhodofomes roseus</name>
    <dbReference type="NCBI Taxonomy" id="34475"/>
    <lineage>
        <taxon>Eukaryota</taxon>
        <taxon>Fungi</taxon>
        <taxon>Dikarya</taxon>
        <taxon>Basidiomycota</taxon>
        <taxon>Agaricomycotina</taxon>
        <taxon>Agaricomycetes</taxon>
        <taxon>Polyporales</taxon>
        <taxon>Rhodofomes</taxon>
    </lineage>
</organism>
<evidence type="ECO:0000313" key="4">
    <source>
        <dbReference type="Proteomes" id="UP000814176"/>
    </source>
</evidence>
<dbReference type="InterPro" id="IPR045339">
    <property type="entry name" value="DUF6534"/>
</dbReference>
<keyword evidence="4" id="KW-1185">Reference proteome</keyword>
<reference evidence="3 4" key="1">
    <citation type="journal article" date="2021" name="Environ. Microbiol.">
        <title>Gene family expansions and transcriptome signatures uncover fungal adaptations to wood decay.</title>
        <authorList>
            <person name="Hage H."/>
            <person name="Miyauchi S."/>
            <person name="Viragh M."/>
            <person name="Drula E."/>
            <person name="Min B."/>
            <person name="Chaduli D."/>
            <person name="Navarro D."/>
            <person name="Favel A."/>
            <person name="Norest M."/>
            <person name="Lesage-Meessen L."/>
            <person name="Balint B."/>
            <person name="Merenyi Z."/>
            <person name="de Eugenio L."/>
            <person name="Morin E."/>
            <person name="Martinez A.T."/>
            <person name="Baldrian P."/>
            <person name="Stursova M."/>
            <person name="Martinez M.J."/>
            <person name="Novotny C."/>
            <person name="Magnuson J.K."/>
            <person name="Spatafora J.W."/>
            <person name="Maurice S."/>
            <person name="Pangilinan J."/>
            <person name="Andreopoulos W."/>
            <person name="LaButti K."/>
            <person name="Hundley H."/>
            <person name="Na H."/>
            <person name="Kuo A."/>
            <person name="Barry K."/>
            <person name="Lipzen A."/>
            <person name="Henrissat B."/>
            <person name="Riley R."/>
            <person name="Ahrendt S."/>
            <person name="Nagy L.G."/>
            <person name="Grigoriev I.V."/>
            <person name="Martin F."/>
            <person name="Rosso M.N."/>
        </authorList>
    </citation>
    <scope>NUCLEOTIDE SEQUENCE [LARGE SCALE GENOMIC DNA]</scope>
    <source>
        <strain evidence="3 4">CIRM-BRFM 1785</strain>
    </source>
</reference>
<gene>
    <name evidence="3" type="ORF">C8Q71DRAFT_846343</name>
</gene>